<reference evidence="2 3" key="1">
    <citation type="journal article" date="2005" name="PLoS Biol.">
        <title>The genomes of Oryza sativa: a history of duplications.</title>
        <authorList>
            <person name="Yu J."/>
            <person name="Wang J."/>
            <person name="Lin W."/>
            <person name="Li S."/>
            <person name="Li H."/>
            <person name="Zhou J."/>
            <person name="Ni P."/>
            <person name="Dong W."/>
            <person name="Hu S."/>
            <person name="Zeng C."/>
            <person name="Zhang J."/>
            <person name="Zhang Y."/>
            <person name="Li R."/>
            <person name="Xu Z."/>
            <person name="Li S."/>
            <person name="Li X."/>
            <person name="Zheng H."/>
            <person name="Cong L."/>
            <person name="Lin L."/>
            <person name="Yin J."/>
            <person name="Geng J."/>
            <person name="Li G."/>
            <person name="Shi J."/>
            <person name="Liu J."/>
            <person name="Lv H."/>
            <person name="Li J."/>
            <person name="Wang J."/>
            <person name="Deng Y."/>
            <person name="Ran L."/>
            <person name="Shi X."/>
            <person name="Wang X."/>
            <person name="Wu Q."/>
            <person name="Li C."/>
            <person name="Ren X."/>
            <person name="Wang J."/>
            <person name="Wang X."/>
            <person name="Li D."/>
            <person name="Liu D."/>
            <person name="Zhang X."/>
            <person name="Ji Z."/>
            <person name="Zhao W."/>
            <person name="Sun Y."/>
            <person name="Zhang Z."/>
            <person name="Bao J."/>
            <person name="Han Y."/>
            <person name="Dong L."/>
            <person name="Ji J."/>
            <person name="Chen P."/>
            <person name="Wu S."/>
            <person name="Liu J."/>
            <person name="Xiao Y."/>
            <person name="Bu D."/>
            <person name="Tan J."/>
            <person name="Yang L."/>
            <person name="Ye C."/>
            <person name="Zhang J."/>
            <person name="Xu J."/>
            <person name="Zhou Y."/>
            <person name="Yu Y."/>
            <person name="Zhang B."/>
            <person name="Zhuang S."/>
            <person name="Wei H."/>
            <person name="Liu B."/>
            <person name="Lei M."/>
            <person name="Yu H."/>
            <person name="Li Y."/>
            <person name="Xu H."/>
            <person name="Wei S."/>
            <person name="He X."/>
            <person name="Fang L."/>
            <person name="Zhang Z."/>
            <person name="Zhang Y."/>
            <person name="Huang X."/>
            <person name="Su Z."/>
            <person name="Tong W."/>
            <person name="Li J."/>
            <person name="Tong Z."/>
            <person name="Li S."/>
            <person name="Ye J."/>
            <person name="Wang L."/>
            <person name="Fang L."/>
            <person name="Lei T."/>
            <person name="Chen C."/>
            <person name="Chen H."/>
            <person name="Xu Z."/>
            <person name="Li H."/>
            <person name="Huang H."/>
            <person name="Zhang F."/>
            <person name="Xu H."/>
            <person name="Li N."/>
            <person name="Zhao C."/>
            <person name="Li S."/>
            <person name="Dong L."/>
            <person name="Huang Y."/>
            <person name="Li L."/>
            <person name="Xi Y."/>
            <person name="Qi Q."/>
            <person name="Li W."/>
            <person name="Zhang B."/>
            <person name="Hu W."/>
            <person name="Zhang Y."/>
            <person name="Tian X."/>
            <person name="Jiao Y."/>
            <person name="Liang X."/>
            <person name="Jin J."/>
            <person name="Gao L."/>
            <person name="Zheng W."/>
            <person name="Hao B."/>
            <person name="Liu S."/>
            <person name="Wang W."/>
            <person name="Yuan L."/>
            <person name="Cao M."/>
            <person name="McDermott J."/>
            <person name="Samudrala R."/>
            <person name="Wang J."/>
            <person name="Wong G.K."/>
            <person name="Yang H."/>
        </authorList>
    </citation>
    <scope>NUCLEOTIDE SEQUENCE [LARGE SCALE GENOMIC DNA]</scope>
    <source>
        <strain evidence="3">cv. 93-11</strain>
    </source>
</reference>
<name>B8AE08_ORYSI</name>
<evidence type="ECO:0000313" key="2">
    <source>
        <dbReference type="EMBL" id="EEC73435.1"/>
    </source>
</evidence>
<proteinExistence type="predicted"/>
<dbReference type="AlphaFoldDB" id="B8AE08"/>
<dbReference type="Gene3D" id="1.20.58.1880">
    <property type="match status" value="1"/>
</dbReference>
<evidence type="ECO:0000256" key="1">
    <source>
        <dbReference type="SAM" id="MobiDB-lite"/>
    </source>
</evidence>
<accession>B8AE08</accession>
<gene>
    <name evidence="2" type="ORF">OsI_07718</name>
</gene>
<evidence type="ECO:0000313" key="3">
    <source>
        <dbReference type="Proteomes" id="UP000007015"/>
    </source>
</evidence>
<feature type="region of interest" description="Disordered" evidence="1">
    <location>
        <begin position="331"/>
        <end position="364"/>
    </location>
</feature>
<organism evidence="2 3">
    <name type="scientific">Oryza sativa subsp. indica</name>
    <name type="common">Rice</name>
    <dbReference type="NCBI Taxonomy" id="39946"/>
    <lineage>
        <taxon>Eukaryota</taxon>
        <taxon>Viridiplantae</taxon>
        <taxon>Streptophyta</taxon>
        <taxon>Embryophyta</taxon>
        <taxon>Tracheophyta</taxon>
        <taxon>Spermatophyta</taxon>
        <taxon>Magnoliopsida</taxon>
        <taxon>Liliopsida</taxon>
        <taxon>Poales</taxon>
        <taxon>Poaceae</taxon>
        <taxon>BOP clade</taxon>
        <taxon>Oryzoideae</taxon>
        <taxon>Oryzeae</taxon>
        <taxon>Oryzinae</taxon>
        <taxon>Oryza</taxon>
        <taxon>Oryza sativa</taxon>
    </lineage>
</organism>
<evidence type="ECO:0008006" key="4">
    <source>
        <dbReference type="Google" id="ProtNLM"/>
    </source>
</evidence>
<dbReference type="Gramene" id="BGIOSGA008457-TA">
    <property type="protein sequence ID" value="BGIOSGA008457-PA"/>
    <property type="gene ID" value="BGIOSGA008457"/>
</dbReference>
<sequence>MGKQGIKVLDKKSMRTEANTRCISTNLAEVLQKKVEQKEEESHKISYDNAFLESTPSCEVGSTSIEEVEEKDCVASELSMEEKEYVAADVLARKFDSPPSLVVSSHVTCFGSQVEGVGLPKMDKPVNHNSTKNVSWDERIRKGYEIEWSDDEILRFMKAMDKNIFDLKSISNYIGTRSIRECKILFSKYQRHFGTDLIHKANENATVEGEVSNCMPDNGEPHIWSAIDSMPCSMDNAHDQRPSILNKMTTEMENPQISQETSEKVIHSVESNVIKTNGTELCRKVNIDFNTNLSATASEVDSPRAVVSFDLNSPPVMDSIESKTCHTKTLIGFGEPPLSATNKHQENGKKGSTRSQLPENSLKHSEFHVEGQSVSTMQIGTINGSSFSQADGIMTHVQRIQHPQTNILDTSKDAAKKPSFIRIFGKIFHEGFSMEANTNSKEYDNVEGLTSNVTTNTTLPNTVSGDIPKNLSNVTSSCSALRRRNIDLIQNQHAESLKVIPSGMTRDDVASHLWTGSNNIVNHSEQPCKSSTVEGSGMLNGYPSLSDWTHMMTSFQALGSCGGQNEGSSTRNTMILGSQDQCKDYHLNFHDAYPKYRK</sequence>
<dbReference type="Proteomes" id="UP000007015">
    <property type="component" value="Chromosome 2"/>
</dbReference>
<dbReference type="OMA" id="THVQRIQ"/>
<dbReference type="HOGENOM" id="CLU_476842_0_0_1"/>
<protein>
    <recommendedName>
        <fullName evidence="4">Myb-like domain-containing protein</fullName>
    </recommendedName>
</protein>
<dbReference type="EMBL" id="CM000127">
    <property type="protein sequence ID" value="EEC73435.1"/>
    <property type="molecule type" value="Genomic_DNA"/>
</dbReference>
<keyword evidence="3" id="KW-1185">Reference proteome</keyword>
<dbReference type="STRING" id="39946.B8AE08"/>